<dbReference type="Proteomes" id="UP000250266">
    <property type="component" value="Unassembled WGS sequence"/>
</dbReference>
<evidence type="ECO:0000256" key="1">
    <source>
        <dbReference type="SAM" id="MobiDB-lite"/>
    </source>
</evidence>
<evidence type="ECO:0000313" key="3">
    <source>
        <dbReference type="Proteomes" id="UP000250266"/>
    </source>
</evidence>
<feature type="compositionally biased region" description="Polar residues" evidence="1">
    <location>
        <begin position="357"/>
        <end position="366"/>
    </location>
</feature>
<name>A0A8E2JBP6_9PEZI</name>
<sequence>MATVSPQPRHMPGSYSSALTPAVDTHIGPNPFFYSPSPHTPAATRAIGRQVVGYSGIYGNRKRPRHDVADPYFTTPYSATSENWPSSFVASSIDRFSDVKSPPPLANDQYELAGGSDTSQTLARGSRDEDDYYNLDNQRRGGWTNPTSPALGDLEQSTSSGVQTDGLLSRGTHQSTFFQLLHAVEGVAGQIGKIVRFCRSFKGFHAGGGQAYDVTSQGKIMESDIREDCEADPMSIFRPKPPGAYPERSPEDDYGINSIASTEETVTHASKKQRLDDRWIVVNGPGYMDSRASSPRLSERRVPVIQQSQSPSNIPRPVSSRSGSVAREFGVRRPLKPSSRRGFQMRQAKVSHAGSPTLCSNKSASFASPRAREYSRQSYGSPVLHPSHHSSPLPRETQRLVNKLRRDEMEEEARVKKMSAQTRAMLREAREALGSKVEIEDVDEYMSCETDMEDEGFSEDLPKWQPVTLGKRGMR</sequence>
<evidence type="ECO:0000313" key="2">
    <source>
        <dbReference type="EMBL" id="OCK76715.1"/>
    </source>
</evidence>
<protein>
    <submittedName>
        <fullName evidence="2">Uncharacterized protein</fullName>
    </submittedName>
</protein>
<organism evidence="2 3">
    <name type="scientific">Lepidopterella palustris CBS 459.81</name>
    <dbReference type="NCBI Taxonomy" id="1314670"/>
    <lineage>
        <taxon>Eukaryota</taxon>
        <taxon>Fungi</taxon>
        <taxon>Dikarya</taxon>
        <taxon>Ascomycota</taxon>
        <taxon>Pezizomycotina</taxon>
        <taxon>Dothideomycetes</taxon>
        <taxon>Pleosporomycetidae</taxon>
        <taxon>Mytilinidiales</taxon>
        <taxon>Argynnaceae</taxon>
        <taxon>Lepidopterella</taxon>
    </lineage>
</organism>
<accession>A0A8E2JBP6</accession>
<feature type="region of interest" description="Disordered" evidence="1">
    <location>
        <begin position="286"/>
        <end position="395"/>
    </location>
</feature>
<gene>
    <name evidence="2" type="ORF">K432DRAFT_385223</name>
</gene>
<proteinExistence type="predicted"/>
<reference evidence="2 3" key="1">
    <citation type="journal article" date="2016" name="Nat. Commun.">
        <title>Ectomycorrhizal ecology is imprinted in the genome of the dominant symbiotic fungus Cenococcum geophilum.</title>
        <authorList>
            <consortium name="DOE Joint Genome Institute"/>
            <person name="Peter M."/>
            <person name="Kohler A."/>
            <person name="Ohm R.A."/>
            <person name="Kuo A."/>
            <person name="Krutzmann J."/>
            <person name="Morin E."/>
            <person name="Arend M."/>
            <person name="Barry K.W."/>
            <person name="Binder M."/>
            <person name="Choi C."/>
            <person name="Clum A."/>
            <person name="Copeland A."/>
            <person name="Grisel N."/>
            <person name="Haridas S."/>
            <person name="Kipfer T."/>
            <person name="LaButti K."/>
            <person name="Lindquist E."/>
            <person name="Lipzen A."/>
            <person name="Maire R."/>
            <person name="Meier B."/>
            <person name="Mihaltcheva S."/>
            <person name="Molinier V."/>
            <person name="Murat C."/>
            <person name="Poggeler S."/>
            <person name="Quandt C.A."/>
            <person name="Sperisen C."/>
            <person name="Tritt A."/>
            <person name="Tisserant E."/>
            <person name="Crous P.W."/>
            <person name="Henrissat B."/>
            <person name="Nehls U."/>
            <person name="Egli S."/>
            <person name="Spatafora J.W."/>
            <person name="Grigoriev I.V."/>
            <person name="Martin F.M."/>
        </authorList>
    </citation>
    <scope>NUCLEOTIDE SEQUENCE [LARGE SCALE GENOMIC DNA]</scope>
    <source>
        <strain evidence="2 3">CBS 459.81</strain>
    </source>
</reference>
<feature type="region of interest" description="Disordered" evidence="1">
    <location>
        <begin position="451"/>
        <end position="475"/>
    </location>
</feature>
<dbReference type="EMBL" id="KV745187">
    <property type="protein sequence ID" value="OCK76715.1"/>
    <property type="molecule type" value="Genomic_DNA"/>
</dbReference>
<dbReference type="AlphaFoldDB" id="A0A8E2JBP6"/>
<feature type="compositionally biased region" description="Polar residues" evidence="1">
    <location>
        <begin position="305"/>
        <end position="323"/>
    </location>
</feature>
<dbReference type="OrthoDB" id="5138418at2759"/>
<keyword evidence="3" id="KW-1185">Reference proteome</keyword>
<feature type="compositionally biased region" description="Low complexity" evidence="1">
    <location>
        <begin position="381"/>
        <end position="394"/>
    </location>
</feature>
<feature type="region of interest" description="Disordered" evidence="1">
    <location>
        <begin position="99"/>
        <end position="162"/>
    </location>
</feature>